<dbReference type="STRING" id="1291052.FC18_GL000963"/>
<dbReference type="OrthoDB" id="2302008at2"/>
<accession>A0A0R1ZVV2</accession>
<proteinExistence type="predicted"/>
<dbReference type="Proteomes" id="UP000051679">
    <property type="component" value="Unassembled WGS sequence"/>
</dbReference>
<gene>
    <name evidence="1" type="ORF">FC18_GL000963</name>
</gene>
<comment type="caution">
    <text evidence="1">The sequence shown here is derived from an EMBL/GenBank/DDBJ whole genome shotgun (WGS) entry which is preliminary data.</text>
</comment>
<protein>
    <submittedName>
        <fullName evidence="1">Uncharacterized protein</fullName>
    </submittedName>
</protein>
<evidence type="ECO:0000313" key="2">
    <source>
        <dbReference type="Proteomes" id="UP000051679"/>
    </source>
</evidence>
<name>A0A0R1ZVV2_9LACO</name>
<dbReference type="PATRIC" id="fig|1291052.5.peg.977"/>
<evidence type="ECO:0000313" key="1">
    <source>
        <dbReference type="EMBL" id="KRM55910.1"/>
    </source>
</evidence>
<dbReference type="AlphaFoldDB" id="A0A0R1ZVV2"/>
<sequence>MKLYQALTQVTINQVMVDDAPEFNIRTQLNQPLHFTPTELYHYIDSVLKPGSRHDQNNLKFVADAAFIAENYDFSVFAAQNRFYNFEAKMEAARDLVTDLNRHVSVNLNLDTREYQLLFVD</sequence>
<dbReference type="EMBL" id="AYYO01000011">
    <property type="protein sequence ID" value="KRM55910.1"/>
    <property type="molecule type" value="Genomic_DNA"/>
</dbReference>
<dbReference type="RefSeq" id="WP_056975484.1">
    <property type="nucleotide sequence ID" value="NZ_AYYO01000011.1"/>
</dbReference>
<organism evidence="1 2">
    <name type="scientific">Lacticaseibacillus sharpeae JCM 1186 = DSM 20505</name>
    <dbReference type="NCBI Taxonomy" id="1291052"/>
    <lineage>
        <taxon>Bacteria</taxon>
        <taxon>Bacillati</taxon>
        <taxon>Bacillota</taxon>
        <taxon>Bacilli</taxon>
        <taxon>Lactobacillales</taxon>
        <taxon>Lactobacillaceae</taxon>
        <taxon>Lacticaseibacillus</taxon>
    </lineage>
</organism>
<reference evidence="1 2" key="1">
    <citation type="journal article" date="2015" name="Genome Announc.">
        <title>Expanding the biotechnology potential of lactobacilli through comparative genomics of 213 strains and associated genera.</title>
        <authorList>
            <person name="Sun Z."/>
            <person name="Harris H.M."/>
            <person name="McCann A."/>
            <person name="Guo C."/>
            <person name="Argimon S."/>
            <person name="Zhang W."/>
            <person name="Yang X."/>
            <person name="Jeffery I.B."/>
            <person name="Cooney J.C."/>
            <person name="Kagawa T.F."/>
            <person name="Liu W."/>
            <person name="Song Y."/>
            <person name="Salvetti E."/>
            <person name="Wrobel A."/>
            <person name="Rasinkangas P."/>
            <person name="Parkhill J."/>
            <person name="Rea M.C."/>
            <person name="O'Sullivan O."/>
            <person name="Ritari J."/>
            <person name="Douillard F.P."/>
            <person name="Paul Ross R."/>
            <person name="Yang R."/>
            <person name="Briner A.E."/>
            <person name="Felis G.E."/>
            <person name="de Vos W.M."/>
            <person name="Barrangou R."/>
            <person name="Klaenhammer T.R."/>
            <person name="Caufield P.W."/>
            <person name="Cui Y."/>
            <person name="Zhang H."/>
            <person name="O'Toole P.W."/>
        </authorList>
    </citation>
    <scope>NUCLEOTIDE SEQUENCE [LARGE SCALE GENOMIC DNA]</scope>
    <source>
        <strain evidence="1 2">DSM 20505</strain>
    </source>
</reference>
<keyword evidence="2" id="KW-1185">Reference proteome</keyword>